<evidence type="ECO:0000313" key="10">
    <source>
        <dbReference type="Proteomes" id="UP001232973"/>
    </source>
</evidence>
<dbReference type="EC" id="5.4.99.-" evidence="5"/>
<dbReference type="Pfam" id="PF01479">
    <property type="entry name" value="S4"/>
    <property type="match status" value="1"/>
</dbReference>
<dbReference type="PANTHER" id="PTHR21600:SF44">
    <property type="entry name" value="RIBOSOMAL LARGE SUBUNIT PSEUDOURIDINE SYNTHASE D"/>
    <property type="match status" value="1"/>
</dbReference>
<comment type="similarity">
    <text evidence="2 5">Belongs to the pseudouridine synthase RluA family.</text>
</comment>
<dbReference type="InterPro" id="IPR050188">
    <property type="entry name" value="RluA_PseudoU_synthase"/>
</dbReference>
<dbReference type="Pfam" id="PF00849">
    <property type="entry name" value="PseudoU_synth_2"/>
    <property type="match status" value="1"/>
</dbReference>
<dbReference type="GO" id="GO:0160140">
    <property type="term" value="F:23S rRNA pseudouridine(1911/1915/1917) synthase activity"/>
    <property type="evidence" value="ECO:0007669"/>
    <property type="project" value="UniProtKB-EC"/>
</dbReference>
<dbReference type="SUPFAM" id="SSF55120">
    <property type="entry name" value="Pseudouridine synthase"/>
    <property type="match status" value="1"/>
</dbReference>
<feature type="region of interest" description="Disordered" evidence="6">
    <location>
        <begin position="1"/>
        <end position="24"/>
    </location>
</feature>
<comment type="function">
    <text evidence="5">Responsible for synthesis of pseudouridine from uracil.</text>
</comment>
<evidence type="ECO:0000259" key="8">
    <source>
        <dbReference type="Pfam" id="PF01479"/>
    </source>
</evidence>
<reference evidence="9 10" key="1">
    <citation type="submission" date="2023-07" db="EMBL/GenBank/DDBJ databases">
        <title>Genomic Encyclopedia of Type Strains, Phase IV (KMG-IV): sequencing the most valuable type-strain genomes for metagenomic binning, comparative biology and taxonomic classification.</title>
        <authorList>
            <person name="Goeker M."/>
        </authorList>
    </citation>
    <scope>NUCLEOTIDE SEQUENCE [LARGE SCALE GENOMIC DNA]</scope>
    <source>
        <strain evidence="9 10">DSM 4006</strain>
    </source>
</reference>
<dbReference type="Gene3D" id="3.30.2350.10">
    <property type="entry name" value="Pseudouridine synthase"/>
    <property type="match status" value="1"/>
</dbReference>
<evidence type="ECO:0000256" key="4">
    <source>
        <dbReference type="PROSITE-ProRule" id="PRU00182"/>
    </source>
</evidence>
<dbReference type="Proteomes" id="UP001232973">
    <property type="component" value="Unassembled WGS sequence"/>
</dbReference>
<sequence>MKAWDEQTPARSSEDDWGELEDADAFADGDAFDVDDASGGPRQTGAIETRMTVDVADEGTRLDKWLTEQLANTGFAVSRSQVQGWITSGYVTRAGRQAKSSEPIAAGAVYEIAVPAPPEPSLEAQDMHLDVVYEDDDVVVINKPRGLVVHPGAGNWSGTLINGLLGRGVSLSKLGGAYRPGVVHRIDKDTSGLLVVAKTDRAYHSLTSQLRAHTVERKYCAIVHGRIPHAAGIVDAPVGRDPHQRQRMAVTDSGKPAVTHFEVNEWFDRYTYVDLRLETGRTHQIRVHMAYIGHPLAGDKVYGPRHTLPIDGQALHAMTLGFVHPSSGERMHFEAPLPDDMTRLLTGLRGGLW</sequence>
<evidence type="ECO:0000313" key="9">
    <source>
        <dbReference type="EMBL" id="MDQ0190992.1"/>
    </source>
</evidence>
<evidence type="ECO:0000256" key="1">
    <source>
        <dbReference type="ARBA" id="ARBA00000073"/>
    </source>
</evidence>
<dbReference type="PROSITE" id="PS01129">
    <property type="entry name" value="PSI_RLU"/>
    <property type="match status" value="1"/>
</dbReference>
<organism evidence="9 10">
    <name type="scientific">Alicyclobacillus cycloheptanicus</name>
    <dbReference type="NCBI Taxonomy" id="1457"/>
    <lineage>
        <taxon>Bacteria</taxon>
        <taxon>Bacillati</taxon>
        <taxon>Bacillota</taxon>
        <taxon>Bacilli</taxon>
        <taxon>Bacillales</taxon>
        <taxon>Alicyclobacillaceae</taxon>
        <taxon>Alicyclobacillus</taxon>
    </lineage>
</organism>
<feature type="domain" description="Pseudouridine synthase RsuA/RluA-like" evidence="7">
    <location>
        <begin position="137"/>
        <end position="290"/>
    </location>
</feature>
<protein>
    <recommendedName>
        <fullName evidence="5">Pseudouridine synthase</fullName>
        <ecNumber evidence="5">5.4.99.-</ecNumber>
    </recommendedName>
</protein>
<evidence type="ECO:0000256" key="6">
    <source>
        <dbReference type="SAM" id="MobiDB-lite"/>
    </source>
</evidence>
<dbReference type="InterPro" id="IPR006224">
    <property type="entry name" value="PsdUridine_synth_RluA-like_CS"/>
</dbReference>
<feature type="compositionally biased region" description="Acidic residues" evidence="6">
    <location>
        <begin position="15"/>
        <end position="24"/>
    </location>
</feature>
<evidence type="ECO:0000256" key="3">
    <source>
        <dbReference type="ARBA" id="ARBA00023235"/>
    </source>
</evidence>
<keyword evidence="10" id="KW-1185">Reference proteome</keyword>
<dbReference type="PANTHER" id="PTHR21600">
    <property type="entry name" value="MITOCHONDRIAL RNA PSEUDOURIDINE SYNTHASE"/>
    <property type="match status" value="1"/>
</dbReference>
<keyword evidence="3 5" id="KW-0413">Isomerase</keyword>
<proteinExistence type="inferred from homology"/>
<feature type="domain" description="RNA-binding S4" evidence="8">
    <location>
        <begin position="61"/>
        <end position="107"/>
    </location>
</feature>
<dbReference type="InterPro" id="IPR036986">
    <property type="entry name" value="S4_RNA-bd_sf"/>
</dbReference>
<gene>
    <name evidence="9" type="ORF">J2S03_002859</name>
</gene>
<name>A0ABT9XL12_9BACL</name>
<dbReference type="CDD" id="cd02869">
    <property type="entry name" value="PseudoU_synth_RluA_like"/>
    <property type="match status" value="1"/>
</dbReference>
<dbReference type="InterPro" id="IPR006145">
    <property type="entry name" value="PsdUridine_synth_RsuA/RluA"/>
</dbReference>
<dbReference type="InterPro" id="IPR006225">
    <property type="entry name" value="PsdUridine_synth_RluC/D"/>
</dbReference>
<dbReference type="Gene3D" id="3.10.290.10">
    <property type="entry name" value="RNA-binding S4 domain"/>
    <property type="match status" value="1"/>
</dbReference>
<evidence type="ECO:0000259" key="7">
    <source>
        <dbReference type="Pfam" id="PF00849"/>
    </source>
</evidence>
<dbReference type="EMBL" id="JAUSTP010000028">
    <property type="protein sequence ID" value="MDQ0190992.1"/>
    <property type="molecule type" value="Genomic_DNA"/>
</dbReference>
<accession>A0ABT9XL12</accession>
<dbReference type="InterPro" id="IPR002942">
    <property type="entry name" value="S4_RNA-bd"/>
</dbReference>
<dbReference type="NCBIfam" id="TIGR00005">
    <property type="entry name" value="rluA_subfam"/>
    <property type="match status" value="1"/>
</dbReference>
<dbReference type="SUPFAM" id="SSF55174">
    <property type="entry name" value="Alpha-L RNA-binding motif"/>
    <property type="match status" value="1"/>
</dbReference>
<dbReference type="PROSITE" id="PS50889">
    <property type="entry name" value="S4"/>
    <property type="match status" value="1"/>
</dbReference>
<evidence type="ECO:0000256" key="2">
    <source>
        <dbReference type="ARBA" id="ARBA00010876"/>
    </source>
</evidence>
<comment type="caution">
    <text evidence="9">The sequence shown here is derived from an EMBL/GenBank/DDBJ whole genome shotgun (WGS) entry which is preliminary data.</text>
</comment>
<comment type="catalytic activity">
    <reaction evidence="1 5">
        <text>a uridine in RNA = a pseudouridine in RNA</text>
        <dbReference type="Rhea" id="RHEA:48348"/>
        <dbReference type="Rhea" id="RHEA-COMP:12068"/>
        <dbReference type="Rhea" id="RHEA-COMP:12069"/>
        <dbReference type="ChEBI" id="CHEBI:65314"/>
        <dbReference type="ChEBI" id="CHEBI:65315"/>
    </reaction>
</comment>
<evidence type="ECO:0000256" key="5">
    <source>
        <dbReference type="RuleBase" id="RU362028"/>
    </source>
</evidence>
<keyword evidence="4" id="KW-0694">RNA-binding</keyword>
<dbReference type="InterPro" id="IPR020103">
    <property type="entry name" value="PsdUridine_synth_cat_dom_sf"/>
</dbReference>